<evidence type="ECO:0000313" key="2">
    <source>
        <dbReference type="EMBL" id="KAI1723535.1"/>
    </source>
</evidence>
<feature type="compositionally biased region" description="Basic and acidic residues" evidence="1">
    <location>
        <begin position="85"/>
        <end position="94"/>
    </location>
</feature>
<feature type="compositionally biased region" description="Basic and acidic residues" evidence="1">
    <location>
        <begin position="116"/>
        <end position="130"/>
    </location>
</feature>
<evidence type="ECO:0000313" key="3">
    <source>
        <dbReference type="Proteomes" id="UP001201812"/>
    </source>
</evidence>
<organism evidence="2 3">
    <name type="scientific">Ditylenchus destructor</name>
    <dbReference type="NCBI Taxonomy" id="166010"/>
    <lineage>
        <taxon>Eukaryota</taxon>
        <taxon>Metazoa</taxon>
        <taxon>Ecdysozoa</taxon>
        <taxon>Nematoda</taxon>
        <taxon>Chromadorea</taxon>
        <taxon>Rhabditida</taxon>
        <taxon>Tylenchina</taxon>
        <taxon>Tylenchomorpha</taxon>
        <taxon>Sphaerularioidea</taxon>
        <taxon>Anguinidae</taxon>
        <taxon>Anguininae</taxon>
        <taxon>Ditylenchus</taxon>
    </lineage>
</organism>
<feature type="compositionally biased region" description="Low complexity" evidence="1">
    <location>
        <begin position="104"/>
        <end position="115"/>
    </location>
</feature>
<dbReference type="AlphaFoldDB" id="A0AAD4RBI3"/>
<proteinExistence type="predicted"/>
<sequence>MLFVGRFGAIVRRTKKTIAERERREDMCLPGYNTGFNRFNCRVLFKGQTPSQNKADFGFAPAYRCDWLQNSRVLRRQRPSIEVERASGLKEDLSKGTAQHLIGSSDSSRSSYNSEQSRDRSTPIRDERQSPDAIPPQRRSSLNLRRPHPPLFHRYAFNRRSTRPPIATSKHRLTPRGLNLLQPPGFKGNITQLTLSGFNRNAAFLPLAQLRKHRAFRSSVSTICALLKRTNFPHLGPSKGLERVPVWQRKHKDTSANT</sequence>
<dbReference type="EMBL" id="JAKKPZ010000003">
    <property type="protein sequence ID" value="KAI1723535.1"/>
    <property type="molecule type" value="Genomic_DNA"/>
</dbReference>
<keyword evidence="3" id="KW-1185">Reference proteome</keyword>
<comment type="caution">
    <text evidence="2">The sequence shown here is derived from an EMBL/GenBank/DDBJ whole genome shotgun (WGS) entry which is preliminary data.</text>
</comment>
<evidence type="ECO:0000256" key="1">
    <source>
        <dbReference type="SAM" id="MobiDB-lite"/>
    </source>
</evidence>
<name>A0AAD4RBI3_9BILA</name>
<feature type="region of interest" description="Disordered" evidence="1">
    <location>
        <begin position="85"/>
        <end position="170"/>
    </location>
</feature>
<accession>A0AAD4RBI3</accession>
<gene>
    <name evidence="2" type="ORF">DdX_03696</name>
</gene>
<dbReference type="Proteomes" id="UP001201812">
    <property type="component" value="Unassembled WGS sequence"/>
</dbReference>
<protein>
    <submittedName>
        <fullName evidence="2">Uncharacterized protein</fullName>
    </submittedName>
</protein>
<reference evidence="2" key="1">
    <citation type="submission" date="2022-01" db="EMBL/GenBank/DDBJ databases">
        <title>Genome Sequence Resource for Two Populations of Ditylenchus destructor, the Migratory Endoparasitic Phytonematode.</title>
        <authorList>
            <person name="Zhang H."/>
            <person name="Lin R."/>
            <person name="Xie B."/>
        </authorList>
    </citation>
    <scope>NUCLEOTIDE SEQUENCE</scope>
    <source>
        <strain evidence="2">BazhouSP</strain>
    </source>
</reference>